<reference evidence="3 4" key="1">
    <citation type="journal article" date="2018" name="PLoS ONE">
        <title>The draft genome of Kipferlia bialata reveals reductive genome evolution in fornicate parasites.</title>
        <authorList>
            <person name="Tanifuji G."/>
            <person name="Takabayashi S."/>
            <person name="Kume K."/>
            <person name="Takagi M."/>
            <person name="Nakayama T."/>
            <person name="Kamikawa R."/>
            <person name="Inagaki Y."/>
            <person name="Hashimoto T."/>
        </authorList>
    </citation>
    <scope>NUCLEOTIDE SEQUENCE [LARGE SCALE GENOMIC DNA]</scope>
    <source>
        <strain evidence="3">NY0173</strain>
    </source>
</reference>
<evidence type="ECO:0000259" key="2">
    <source>
        <dbReference type="PROSITE" id="PS50011"/>
    </source>
</evidence>
<dbReference type="InterPro" id="IPR017441">
    <property type="entry name" value="Protein_kinase_ATP_BS"/>
</dbReference>
<dbReference type="AlphaFoldDB" id="A0A9K3GM74"/>
<organism evidence="3 4">
    <name type="scientific">Kipferlia bialata</name>
    <dbReference type="NCBI Taxonomy" id="797122"/>
    <lineage>
        <taxon>Eukaryota</taxon>
        <taxon>Metamonada</taxon>
        <taxon>Carpediemonas-like organisms</taxon>
        <taxon>Kipferlia</taxon>
    </lineage>
</organism>
<feature type="non-terminal residue" evidence="3">
    <location>
        <position position="55"/>
    </location>
</feature>
<dbReference type="InterPro" id="IPR011009">
    <property type="entry name" value="Kinase-like_dom_sf"/>
</dbReference>
<evidence type="ECO:0000313" key="3">
    <source>
        <dbReference type="EMBL" id="GIQ88949.1"/>
    </source>
</evidence>
<sequence>MDTEDLSRYVLAHELGVGSFGKVMYGIDRESGEEVAIKTMRTNQMGSLVSEREVK</sequence>
<feature type="binding site" evidence="1">
    <location>
        <position position="38"/>
    </location>
    <ligand>
        <name>ATP</name>
        <dbReference type="ChEBI" id="CHEBI:30616"/>
    </ligand>
</feature>
<keyword evidence="4" id="KW-1185">Reference proteome</keyword>
<comment type="caution">
    <text evidence="3">The sequence shown here is derived from an EMBL/GenBank/DDBJ whole genome shotgun (WGS) entry which is preliminary data.</text>
</comment>
<dbReference type="GO" id="GO:0004672">
    <property type="term" value="F:protein kinase activity"/>
    <property type="evidence" value="ECO:0007669"/>
    <property type="project" value="InterPro"/>
</dbReference>
<dbReference type="PROSITE" id="PS00107">
    <property type="entry name" value="PROTEIN_KINASE_ATP"/>
    <property type="match status" value="1"/>
</dbReference>
<dbReference type="InterPro" id="IPR000719">
    <property type="entry name" value="Prot_kinase_dom"/>
</dbReference>
<dbReference type="SUPFAM" id="SSF56112">
    <property type="entry name" value="Protein kinase-like (PK-like)"/>
    <property type="match status" value="1"/>
</dbReference>
<dbReference type="EMBL" id="BDIP01004547">
    <property type="protein sequence ID" value="GIQ88949.1"/>
    <property type="molecule type" value="Genomic_DNA"/>
</dbReference>
<evidence type="ECO:0000313" key="4">
    <source>
        <dbReference type="Proteomes" id="UP000265618"/>
    </source>
</evidence>
<protein>
    <recommendedName>
        <fullName evidence="2">Protein kinase domain-containing protein</fullName>
    </recommendedName>
</protein>
<feature type="domain" description="Protein kinase" evidence="2">
    <location>
        <begin position="9"/>
        <end position="55"/>
    </location>
</feature>
<gene>
    <name evidence="3" type="ORF">KIPB_011307</name>
</gene>
<dbReference type="Proteomes" id="UP000265618">
    <property type="component" value="Unassembled WGS sequence"/>
</dbReference>
<dbReference type="PROSITE" id="PS50011">
    <property type="entry name" value="PROTEIN_KINASE_DOM"/>
    <property type="match status" value="1"/>
</dbReference>
<accession>A0A9K3GM74</accession>
<name>A0A9K3GM74_9EUKA</name>
<dbReference type="GO" id="GO:0005524">
    <property type="term" value="F:ATP binding"/>
    <property type="evidence" value="ECO:0007669"/>
    <property type="project" value="UniProtKB-UniRule"/>
</dbReference>
<keyword evidence="1" id="KW-0547">Nucleotide-binding</keyword>
<evidence type="ECO:0000256" key="1">
    <source>
        <dbReference type="PROSITE-ProRule" id="PRU10141"/>
    </source>
</evidence>
<keyword evidence="1" id="KW-0067">ATP-binding</keyword>
<dbReference type="Gene3D" id="3.30.200.20">
    <property type="entry name" value="Phosphorylase Kinase, domain 1"/>
    <property type="match status" value="1"/>
</dbReference>
<proteinExistence type="predicted"/>